<feature type="compositionally biased region" description="Low complexity" evidence="2">
    <location>
        <begin position="382"/>
        <end position="404"/>
    </location>
</feature>
<dbReference type="InterPro" id="IPR052173">
    <property type="entry name" value="Beta-lactam_resp_regulator"/>
</dbReference>
<feature type="domain" description="Peptidase M56" evidence="4">
    <location>
        <begin position="126"/>
        <end position="315"/>
    </location>
</feature>
<dbReference type="Gene3D" id="3.30.2010.10">
    <property type="entry name" value="Metalloproteases ('zincins'), catalytic domain"/>
    <property type="match status" value="1"/>
</dbReference>
<keyword evidence="3" id="KW-1133">Transmembrane helix</keyword>
<proteinExistence type="predicted"/>
<evidence type="ECO:0000256" key="2">
    <source>
        <dbReference type="SAM" id="MobiDB-lite"/>
    </source>
</evidence>
<keyword evidence="1" id="KW-0175">Coiled coil</keyword>
<evidence type="ECO:0000259" key="4">
    <source>
        <dbReference type="Pfam" id="PF05569"/>
    </source>
</evidence>
<dbReference type="Proteomes" id="UP000223913">
    <property type="component" value="Unassembled WGS sequence"/>
</dbReference>
<keyword evidence="6" id="KW-1185">Reference proteome</keyword>
<feature type="transmembrane region" description="Helical" evidence="3">
    <location>
        <begin position="234"/>
        <end position="256"/>
    </location>
</feature>
<feature type="transmembrane region" description="Helical" evidence="3">
    <location>
        <begin position="131"/>
        <end position="151"/>
    </location>
</feature>
<dbReference type="Pfam" id="PF05569">
    <property type="entry name" value="Peptidase_M56"/>
    <property type="match status" value="1"/>
</dbReference>
<reference evidence="5 6" key="1">
    <citation type="submission" date="2017-10" db="EMBL/GenBank/DDBJ databases">
        <title>The draft genome sequence of Lewinella nigricans NBRC 102662.</title>
        <authorList>
            <person name="Wang K."/>
        </authorList>
    </citation>
    <scope>NUCLEOTIDE SEQUENCE [LARGE SCALE GENOMIC DNA]</scope>
    <source>
        <strain evidence="5 6">NBRC 102662</strain>
    </source>
</reference>
<dbReference type="CDD" id="cd07341">
    <property type="entry name" value="M56_BlaR1_MecR1_like"/>
    <property type="match status" value="1"/>
</dbReference>
<keyword evidence="3" id="KW-0472">Membrane</keyword>
<accession>A0A2D0N2Q1</accession>
<feature type="coiled-coil region" evidence="1">
    <location>
        <begin position="517"/>
        <end position="566"/>
    </location>
</feature>
<dbReference type="PANTHER" id="PTHR34978:SF3">
    <property type="entry name" value="SLR0241 PROTEIN"/>
    <property type="match status" value="1"/>
</dbReference>
<evidence type="ECO:0000256" key="3">
    <source>
        <dbReference type="SAM" id="Phobius"/>
    </source>
</evidence>
<dbReference type="InterPro" id="IPR008756">
    <property type="entry name" value="Peptidase_M56"/>
</dbReference>
<organism evidence="5 6">
    <name type="scientific">Flavilitoribacter nigricans (strain ATCC 23147 / DSM 23189 / NBRC 102662 / NCIMB 1420 / SS-2)</name>
    <name type="common">Lewinella nigricans</name>
    <dbReference type="NCBI Taxonomy" id="1122177"/>
    <lineage>
        <taxon>Bacteria</taxon>
        <taxon>Pseudomonadati</taxon>
        <taxon>Bacteroidota</taxon>
        <taxon>Saprospiria</taxon>
        <taxon>Saprospirales</taxon>
        <taxon>Lewinellaceae</taxon>
        <taxon>Flavilitoribacter</taxon>
    </lineage>
</organism>
<protein>
    <recommendedName>
        <fullName evidence="4">Peptidase M56 domain-containing protein</fullName>
    </recommendedName>
</protein>
<evidence type="ECO:0000313" key="6">
    <source>
        <dbReference type="Proteomes" id="UP000223913"/>
    </source>
</evidence>
<dbReference type="EMBL" id="PDUD01000036">
    <property type="protein sequence ID" value="PHN02801.1"/>
    <property type="molecule type" value="Genomic_DNA"/>
</dbReference>
<dbReference type="RefSeq" id="WP_099153741.1">
    <property type="nucleotide sequence ID" value="NZ_PDUD01000036.1"/>
</dbReference>
<sequence length="704" mass="79545">MYLNLFQPDWAEALGWTLLHSLWQGTLIFVLTLPLLVLFKKQAPRLRYNILCLALLLLVGSMAFTFYLYLPESPATTVWLEADMAAGTEETAGALPANQQTPIDFGTEAGLSFRASVHEFIQLYSGYLVNLWLAGVCFFAFRWLGGLIYTYRLRRFGSRPADSSWQDKVHNWSAKMGIRKGVRLLESVKTEVPLILGHLKPVVLVPLGTLNGLAPEQVEAIIIHELAHIRRHDFLMNLLIAALEMVLFYHPVYWWLSNQIQQEREQCCDDIAVAVCGNARLYAQTLLLMEEKRQQKSLAMALQGKKHHLLDRIKRICIAAPASYRTDYGKAGLSLALLLAIGVASWAKMPEKPDFVPETEALTAPLETITTIESAALPQEPLTATTPDLPTLPNLPAAPAATNPGTEPSDTIPYKPNIPAMRNEPTLPAPPDFPYSLEKLESELASKSDDHEFLRGTIEKFQASLDSWQAKVKNDYLGAWQQRQDQMKAFYNDWKAKIKQQAAGDNIAEAVALKKGIKFFENSIKEHENAIKEAENVVKSDLENYIKNFENTIKDHEKKQADHDSRMEVHEDRMRVHDLRMSAHDGRMNIHDARMSVHDVRMDFHDDRMTAHDILMAAFEKEFFSALEADGLGKKSDKQLMFVATKDEVTVNGKALSGQQAQKYRTMLKKYGFEVPENGQFVFKIDENSRSIGTQNSYSTSHNE</sequence>
<feature type="transmembrane region" description="Helical" evidence="3">
    <location>
        <begin position="20"/>
        <end position="39"/>
    </location>
</feature>
<evidence type="ECO:0000313" key="5">
    <source>
        <dbReference type="EMBL" id="PHN02801.1"/>
    </source>
</evidence>
<comment type="caution">
    <text evidence="5">The sequence shown here is derived from an EMBL/GenBank/DDBJ whole genome shotgun (WGS) entry which is preliminary data.</text>
</comment>
<dbReference type="PANTHER" id="PTHR34978">
    <property type="entry name" value="POSSIBLE SENSOR-TRANSDUCER PROTEIN BLAR"/>
    <property type="match status" value="1"/>
</dbReference>
<feature type="transmembrane region" description="Helical" evidence="3">
    <location>
        <begin position="51"/>
        <end position="70"/>
    </location>
</feature>
<dbReference type="AlphaFoldDB" id="A0A2D0N2Q1"/>
<keyword evidence="3" id="KW-0812">Transmembrane</keyword>
<name>A0A2D0N2Q1_FLAN2</name>
<gene>
    <name evidence="5" type="ORF">CRP01_29910</name>
</gene>
<evidence type="ECO:0000256" key="1">
    <source>
        <dbReference type="SAM" id="Coils"/>
    </source>
</evidence>
<dbReference type="OrthoDB" id="15218at2"/>
<feature type="region of interest" description="Disordered" evidence="2">
    <location>
        <begin position="382"/>
        <end position="409"/>
    </location>
</feature>